<dbReference type="STRING" id="758793.BRPE64_ACDS13530"/>
<dbReference type="PATRIC" id="fig|758793.3.peg.1355"/>
<evidence type="ECO:0000313" key="1">
    <source>
        <dbReference type="EMBL" id="BAN23107.1"/>
    </source>
</evidence>
<name>R4WY63_9BURK</name>
<dbReference type="HOGENOM" id="CLU_3341211_0_0_4"/>
<evidence type="ECO:0000313" key="2">
    <source>
        <dbReference type="Proteomes" id="UP000013966"/>
    </source>
</evidence>
<organism evidence="1 2">
    <name type="scientific">Caballeronia insecticola</name>
    <dbReference type="NCBI Taxonomy" id="758793"/>
    <lineage>
        <taxon>Bacteria</taxon>
        <taxon>Pseudomonadati</taxon>
        <taxon>Pseudomonadota</taxon>
        <taxon>Betaproteobacteria</taxon>
        <taxon>Burkholderiales</taxon>
        <taxon>Burkholderiaceae</taxon>
        <taxon>Caballeronia</taxon>
    </lineage>
</organism>
<reference evidence="1 2" key="2">
    <citation type="journal article" date="2018" name="Int. J. Syst. Evol. Microbiol.">
        <title>Burkholderia insecticola sp. nov., a gut symbiotic bacterium of the bean bug Riptortus pedestris.</title>
        <authorList>
            <person name="Takeshita K."/>
            <person name="Tamaki H."/>
            <person name="Ohbayashi T."/>
            <person name="Meng X.-Y."/>
            <person name="Sone T."/>
            <person name="Mitani Y."/>
            <person name="Peeters C."/>
            <person name="Kikuchi Y."/>
            <person name="Vandamme P."/>
        </authorList>
    </citation>
    <scope>NUCLEOTIDE SEQUENCE [LARGE SCALE GENOMIC DNA]</scope>
    <source>
        <strain evidence="1">RPE64</strain>
    </source>
</reference>
<accession>R4WY63</accession>
<protein>
    <submittedName>
        <fullName evidence="1">Uncharacterized protein</fullName>
    </submittedName>
</protein>
<reference evidence="1 2" key="1">
    <citation type="journal article" date="2013" name="Genome Announc.">
        <title>Complete Genome Sequence of Burkholderia sp. Strain RPE64, Bacterial Symbiont of the Bean Bug Riptortus pedestris.</title>
        <authorList>
            <person name="Shibata T.F."/>
            <person name="Maeda T."/>
            <person name="Nikoh N."/>
            <person name="Yamaguchi K."/>
            <person name="Oshima K."/>
            <person name="Hattori M."/>
            <person name="Nishiyama T."/>
            <person name="Hasebe M."/>
            <person name="Fukatsu T."/>
            <person name="Kikuchi Y."/>
            <person name="Shigenobu S."/>
        </authorList>
    </citation>
    <scope>NUCLEOTIDE SEQUENCE [LARGE SCALE GENOMIC DNA]</scope>
</reference>
<dbReference type="AlphaFoldDB" id="R4WY63"/>
<keyword evidence="2" id="KW-1185">Reference proteome</keyword>
<sequence length="37" mass="4012">MVRRTCADIGVAVSAHRVLPRPRSEAAPGRIKWAPDA</sequence>
<proteinExistence type="predicted"/>
<dbReference type="Proteomes" id="UP000013966">
    <property type="component" value="Chromosome 1"/>
</dbReference>
<dbReference type="KEGG" id="buo:BRPE64_ACDS13530"/>
<gene>
    <name evidence="1" type="ORF">BRPE64_ACDS13530</name>
</gene>
<dbReference type="EMBL" id="AP013058">
    <property type="protein sequence ID" value="BAN23107.1"/>
    <property type="molecule type" value="Genomic_DNA"/>
</dbReference>